<dbReference type="EMBL" id="JRUN01000025">
    <property type="protein sequence ID" value="KHD85361.1"/>
    <property type="molecule type" value="Genomic_DNA"/>
</dbReference>
<evidence type="ECO:0000256" key="1">
    <source>
        <dbReference type="ARBA" id="ARBA00000799"/>
    </source>
</evidence>
<comment type="catalytic activity">
    <reaction evidence="1">
        <text>chorismate = isochorismate</text>
        <dbReference type="Rhea" id="RHEA:18985"/>
        <dbReference type="ChEBI" id="CHEBI:29748"/>
        <dbReference type="ChEBI" id="CHEBI:29780"/>
        <dbReference type="EC" id="5.4.4.2"/>
    </reaction>
</comment>
<dbReference type="PANTHER" id="PTHR42839">
    <property type="entry name" value="ISOCHORISMATE SYNTHASE ENTC"/>
    <property type="match status" value="1"/>
</dbReference>
<comment type="caution">
    <text evidence="7">The sequence shown here is derived from an EMBL/GenBank/DDBJ whole genome shotgun (WGS) entry which is preliminary data.</text>
</comment>
<dbReference type="AlphaFoldDB" id="A0A0A6VCR2"/>
<dbReference type="PANTHER" id="PTHR42839:SF2">
    <property type="entry name" value="ISOCHORISMATE SYNTHASE ENTC"/>
    <property type="match status" value="1"/>
</dbReference>
<dbReference type="InterPro" id="IPR004561">
    <property type="entry name" value="IsoChor_synthase"/>
</dbReference>
<dbReference type="OrthoDB" id="9803598at2"/>
<evidence type="ECO:0000313" key="9">
    <source>
        <dbReference type="Proteomes" id="UP000030588"/>
    </source>
</evidence>
<keyword evidence="4 7" id="KW-0413">Isomerase</keyword>
<dbReference type="NCBIfam" id="NF005380">
    <property type="entry name" value="PRK06923.1"/>
    <property type="match status" value="1"/>
</dbReference>
<evidence type="ECO:0000256" key="3">
    <source>
        <dbReference type="ARBA" id="ARBA00012824"/>
    </source>
</evidence>
<dbReference type="InterPro" id="IPR005801">
    <property type="entry name" value="ADC_synthase"/>
</dbReference>
<sequence length="399" mass="44202">MSNTTRNKTAKEIIHEYEIDSSFFLSTPQRTLLTKGIVTKYPDDDLNNGTGQMLEQIRKMLSNAKLQGMNDPIVVGAIPFDYTKSLQLFVPKEVEKLGPLSFVEEIRKEDLSKIKYEMTPVPERKEYGEYVAKALKKITNHELSKIVLARSLHVKADKKIAIHKLIQSLVAQNSNGYTFAVNLPQSGLRERKRTLLGASPELLVSKSGSYVCSNPLAGSAPRSKDPKEDQRRAEQLLHSSKDRYEHKFVVDAVAQTLKPFCTNLEVPTEPSLIQTETMWHLSTEIRGQLANPSTTALELGLALHPTPAVCGAPTNLAKEAIQEIEAFNRDYYSGMVGWSDADGNGEWIVTIRCAEVEDDLLKLYAGAGIVAGSKADSELAETSAKLRTMLLSMGISSEY</sequence>
<dbReference type="Gene3D" id="3.60.120.10">
    <property type="entry name" value="Anthranilate synthase"/>
    <property type="match status" value="1"/>
</dbReference>
<dbReference type="Proteomes" id="UP000030588">
    <property type="component" value="Unassembled WGS sequence"/>
</dbReference>
<evidence type="ECO:0000256" key="4">
    <source>
        <dbReference type="ARBA" id="ARBA00023235"/>
    </source>
</evidence>
<dbReference type="Pfam" id="PF00425">
    <property type="entry name" value="Chorismate_bind"/>
    <property type="match status" value="1"/>
</dbReference>
<dbReference type="Proteomes" id="UP000476934">
    <property type="component" value="Unassembled WGS sequence"/>
</dbReference>
<dbReference type="SUPFAM" id="SSF56322">
    <property type="entry name" value="ADC synthase"/>
    <property type="match status" value="1"/>
</dbReference>
<dbReference type="EC" id="5.4.4.2" evidence="3"/>
<dbReference type="STRING" id="363870.NG54_09660"/>
<protein>
    <recommendedName>
        <fullName evidence="3">isochorismate synthase</fullName>
        <ecNumber evidence="3">5.4.4.2</ecNumber>
    </recommendedName>
    <alternativeName>
        <fullName evidence="5">Isochorismate mutase</fullName>
    </alternativeName>
</protein>
<name>A0A0A6VCR2_9BACI</name>
<evidence type="ECO:0000256" key="2">
    <source>
        <dbReference type="ARBA" id="ARBA00005297"/>
    </source>
</evidence>
<reference evidence="8 10" key="3">
    <citation type="submission" date="2020-03" db="EMBL/GenBank/DDBJ databases">
        <title>Bacillus aquiflavi sp. nov., isolated from yellow water of strong flavor Chinese baijiu in Yibin region of China.</title>
        <authorList>
            <person name="Xie J."/>
        </authorList>
    </citation>
    <scope>NUCLEOTIDE SEQUENCE [LARGE SCALE GENOMIC DNA]</scope>
    <source>
        <strain evidence="8 10">Gsoil 114</strain>
    </source>
</reference>
<dbReference type="RefSeq" id="WP_025729252.1">
    <property type="nucleotide sequence ID" value="NZ_JAAIWK010000018.1"/>
</dbReference>
<proteinExistence type="inferred from homology"/>
<evidence type="ECO:0000313" key="10">
    <source>
        <dbReference type="Proteomes" id="UP000476934"/>
    </source>
</evidence>
<gene>
    <name evidence="8" type="primary">dhbC</name>
    <name evidence="8" type="ORF">G4D61_11610</name>
    <name evidence="7" type="ORF">NG54_09660</name>
</gene>
<accession>A0A0A6VCR2</accession>
<reference evidence="7 9" key="1">
    <citation type="submission" date="2014-10" db="EMBL/GenBank/DDBJ databases">
        <title>Draft genome of phytase producing Bacillus ginsengihumi strain M2.11.</title>
        <authorList>
            <person name="Toymentseva A."/>
            <person name="Boulygina E.A."/>
            <person name="Kazakov S.V."/>
            <person name="Kayumov I."/>
            <person name="Suleimanova A.D."/>
            <person name="Mardanova A.M."/>
            <person name="Maria S.N."/>
            <person name="Sergey M.Y."/>
            <person name="Sharipova M.R."/>
        </authorList>
    </citation>
    <scope>NUCLEOTIDE SEQUENCE [LARGE SCALE GENOMIC DNA]</scope>
    <source>
        <strain evidence="7 9">M2.11</strain>
    </source>
</reference>
<organism evidence="7 9">
    <name type="scientific">Heyndrickxia ginsengihumi</name>
    <dbReference type="NCBI Taxonomy" id="363870"/>
    <lineage>
        <taxon>Bacteria</taxon>
        <taxon>Bacillati</taxon>
        <taxon>Bacillota</taxon>
        <taxon>Bacilli</taxon>
        <taxon>Bacillales</taxon>
        <taxon>Bacillaceae</taxon>
        <taxon>Heyndrickxia</taxon>
    </lineage>
</organism>
<reference evidence="8" key="2">
    <citation type="submission" date="2020-02" db="EMBL/GenBank/DDBJ databases">
        <authorList>
            <person name="Feng H."/>
        </authorList>
    </citation>
    <scope>NUCLEOTIDE SEQUENCE [LARGE SCALE GENOMIC DNA]</scope>
    <source>
        <strain evidence="8">Gsoil 114</strain>
    </source>
</reference>
<evidence type="ECO:0000259" key="6">
    <source>
        <dbReference type="Pfam" id="PF00425"/>
    </source>
</evidence>
<dbReference type="EMBL" id="JAAIWK010000018">
    <property type="protein sequence ID" value="NEY20602.1"/>
    <property type="molecule type" value="Genomic_DNA"/>
</dbReference>
<dbReference type="GO" id="GO:0008909">
    <property type="term" value="F:isochorismate synthase activity"/>
    <property type="evidence" value="ECO:0007669"/>
    <property type="project" value="UniProtKB-EC"/>
</dbReference>
<keyword evidence="10" id="KW-1185">Reference proteome</keyword>
<comment type="similarity">
    <text evidence="2">Belongs to the isochorismate synthase family.</text>
</comment>
<evidence type="ECO:0000313" key="8">
    <source>
        <dbReference type="EMBL" id="NEY20602.1"/>
    </source>
</evidence>
<evidence type="ECO:0000256" key="5">
    <source>
        <dbReference type="ARBA" id="ARBA00041564"/>
    </source>
</evidence>
<dbReference type="GO" id="GO:0009697">
    <property type="term" value="P:salicylic acid biosynthetic process"/>
    <property type="evidence" value="ECO:0007669"/>
    <property type="project" value="TreeGrafter"/>
</dbReference>
<dbReference type="NCBIfam" id="TIGR00543">
    <property type="entry name" value="isochor_syn"/>
    <property type="match status" value="1"/>
</dbReference>
<feature type="domain" description="Chorismate-utilising enzyme C-terminal" evidence="6">
    <location>
        <begin position="124"/>
        <end position="385"/>
    </location>
</feature>
<dbReference type="InterPro" id="IPR015890">
    <property type="entry name" value="Chorismate_C"/>
</dbReference>
<evidence type="ECO:0000313" key="7">
    <source>
        <dbReference type="EMBL" id="KHD85361.1"/>
    </source>
</evidence>